<evidence type="ECO:0000256" key="5">
    <source>
        <dbReference type="ARBA" id="ARBA00023277"/>
    </source>
</evidence>
<dbReference type="InterPro" id="IPR001547">
    <property type="entry name" value="Glyco_hydro_5"/>
</dbReference>
<dbReference type="InterPro" id="IPR005102">
    <property type="entry name" value="Carbo-bd_X2"/>
</dbReference>
<gene>
    <name evidence="13" type="ORF">ACFO8M_04030</name>
</gene>
<dbReference type="Pfam" id="PF18448">
    <property type="entry name" value="CBM46"/>
    <property type="match status" value="1"/>
</dbReference>
<feature type="signal peptide" evidence="9">
    <location>
        <begin position="1"/>
        <end position="30"/>
    </location>
</feature>
<protein>
    <submittedName>
        <fullName evidence="13">Cellulase family glycosylhydrolase</fullName>
    </submittedName>
</protein>
<feature type="chain" id="PRO_5045691366" evidence="9">
    <location>
        <begin position="31"/>
        <end position="577"/>
    </location>
</feature>
<feature type="domain" description="Carbohydrate binding X2" evidence="11">
    <location>
        <begin position="380"/>
        <end position="461"/>
    </location>
</feature>
<dbReference type="Proteomes" id="UP001595712">
    <property type="component" value="Unassembled WGS sequence"/>
</dbReference>
<evidence type="ECO:0000256" key="9">
    <source>
        <dbReference type="SAM" id="SignalP"/>
    </source>
</evidence>
<comment type="caution">
    <text evidence="13">The sequence shown here is derived from an EMBL/GenBank/DDBJ whole genome shotgun (WGS) entry which is preliminary data.</text>
</comment>
<dbReference type="Pfam" id="PF03442">
    <property type="entry name" value="CBM_X2"/>
    <property type="match status" value="1"/>
</dbReference>
<dbReference type="PANTHER" id="PTHR31297:SF41">
    <property type="entry name" value="ENDOGLUCANASE, PUTATIVE (AFU_ORTHOLOGUE AFUA_5G01830)-RELATED"/>
    <property type="match status" value="1"/>
</dbReference>
<dbReference type="Pfam" id="PF00150">
    <property type="entry name" value="Cellulase"/>
    <property type="match status" value="1"/>
</dbReference>
<evidence type="ECO:0000256" key="6">
    <source>
        <dbReference type="ARBA" id="ARBA00023295"/>
    </source>
</evidence>
<evidence type="ECO:0000256" key="3">
    <source>
        <dbReference type="ARBA" id="ARBA00022801"/>
    </source>
</evidence>
<dbReference type="Gene3D" id="2.60.40.10">
    <property type="entry name" value="Immunoglobulins"/>
    <property type="match status" value="1"/>
</dbReference>
<evidence type="ECO:0000256" key="8">
    <source>
        <dbReference type="RuleBase" id="RU361153"/>
    </source>
</evidence>
<keyword evidence="4" id="KW-0136">Cellulose degradation</keyword>
<keyword evidence="7" id="KW-0624">Polysaccharide degradation</keyword>
<evidence type="ECO:0000256" key="2">
    <source>
        <dbReference type="ARBA" id="ARBA00022729"/>
    </source>
</evidence>
<dbReference type="Gene3D" id="3.20.20.80">
    <property type="entry name" value="Glycosidases"/>
    <property type="match status" value="1"/>
</dbReference>
<dbReference type="InterPro" id="IPR050386">
    <property type="entry name" value="Glycosyl_hydrolase_5"/>
</dbReference>
<feature type="domain" description="Glycoside hydrolase family 5" evidence="10">
    <location>
        <begin position="69"/>
        <end position="347"/>
    </location>
</feature>
<dbReference type="InterPro" id="IPR016282">
    <property type="entry name" value="Glyco_hydro_5_endoGlcnase_B"/>
</dbReference>
<dbReference type="SUPFAM" id="SSF81296">
    <property type="entry name" value="E set domains"/>
    <property type="match status" value="1"/>
</dbReference>
<name>A0ABV7PWK7_9ACTN</name>
<keyword evidence="2 9" id="KW-0732">Signal</keyword>
<keyword evidence="3 8" id="KW-0378">Hydrolase</keyword>
<evidence type="ECO:0000256" key="1">
    <source>
        <dbReference type="ARBA" id="ARBA00005641"/>
    </source>
</evidence>
<reference evidence="14" key="1">
    <citation type="journal article" date="2019" name="Int. J. Syst. Evol. Microbiol.">
        <title>The Global Catalogue of Microorganisms (GCM) 10K type strain sequencing project: providing services to taxonomists for standard genome sequencing and annotation.</title>
        <authorList>
            <consortium name="The Broad Institute Genomics Platform"/>
            <consortium name="The Broad Institute Genome Sequencing Center for Infectious Disease"/>
            <person name="Wu L."/>
            <person name="Ma J."/>
        </authorList>
    </citation>
    <scope>NUCLEOTIDE SEQUENCE [LARGE SCALE GENOMIC DNA]</scope>
    <source>
        <strain evidence="14">CGMCC 4.7396</strain>
    </source>
</reference>
<evidence type="ECO:0000259" key="11">
    <source>
        <dbReference type="Pfam" id="PF03442"/>
    </source>
</evidence>
<evidence type="ECO:0000259" key="12">
    <source>
        <dbReference type="Pfam" id="PF18448"/>
    </source>
</evidence>
<comment type="similarity">
    <text evidence="1 8">Belongs to the glycosyl hydrolase 5 (cellulase A) family.</text>
</comment>
<keyword evidence="5" id="KW-0119">Carbohydrate metabolism</keyword>
<accession>A0ABV7PWK7</accession>
<sequence>MRRKPIRLIAALVAVLAAVAAAFTVRTAFAETEAPSEGGTAQLSAEETVAAMQPGWNLGNSLDAVGEDETAWGNPRITAEFLDQIRAQGFNSIRIPVTWSAHQDAAAPYTIDEAYLARVKEVVDLALEDGFYVLINIHHDSWQWVNTMPTQHDAVLDRYDSAWTQIAETFADAPPELVFENINEPQFADVDEATGDDLLHELNVSFHEIVRGSGGDNADRLLVIPTLHTSSDQARLDAAAESIASLNDPMIAATVHYYGFWPFSVNVAGYTTFNAEVQADLEATFDRVKATFIDQGVPVILGEWGLLGFDKHVGVVEQGEKLKFFEYLGHYAKQTGVTTMWWDNGQHFDRTAYTWKDPDLFAHVESAWEGRSGTAASDLVYVPAGETPAAQTIALNPNGLEFTGLWNGDTELAAGTDYTVDGDNLTLSAELLAGLVGDGGLGERAVLEARYSAGVPWKLHVISSSAPVAQDASGTTTELAIPMAFNGDQLATMEAAYPDGTAAGPQNWTTYKEFATAFEPDYEAGTVVLPEAFFAEVNDNSTVNLTFHFWSGETVQYTLERSGTTVTGSASLTSRAA</sequence>
<dbReference type="PIRSF" id="PIRSF001043">
    <property type="entry name" value="Endoglucanase_B"/>
    <property type="match status" value="1"/>
</dbReference>
<dbReference type="InterPro" id="IPR013783">
    <property type="entry name" value="Ig-like_fold"/>
</dbReference>
<dbReference type="SUPFAM" id="SSF51445">
    <property type="entry name" value="(Trans)glycosidases"/>
    <property type="match status" value="1"/>
</dbReference>
<organism evidence="13 14">
    <name type="scientific">Glycomyces rhizosphaerae</name>
    <dbReference type="NCBI Taxonomy" id="2054422"/>
    <lineage>
        <taxon>Bacteria</taxon>
        <taxon>Bacillati</taxon>
        <taxon>Actinomycetota</taxon>
        <taxon>Actinomycetes</taxon>
        <taxon>Glycomycetales</taxon>
        <taxon>Glycomycetaceae</taxon>
        <taxon>Glycomyces</taxon>
    </lineage>
</organism>
<dbReference type="RefSeq" id="WP_387970815.1">
    <property type="nucleotide sequence ID" value="NZ_JBHRWO010000004.1"/>
</dbReference>
<evidence type="ECO:0000313" key="13">
    <source>
        <dbReference type="EMBL" id="MFC3491655.1"/>
    </source>
</evidence>
<dbReference type="InterPro" id="IPR040946">
    <property type="entry name" value="CBM46"/>
</dbReference>
<evidence type="ECO:0000256" key="4">
    <source>
        <dbReference type="ARBA" id="ARBA00023001"/>
    </source>
</evidence>
<keyword evidence="6 8" id="KW-0326">Glycosidase</keyword>
<evidence type="ECO:0000259" key="10">
    <source>
        <dbReference type="Pfam" id="PF00150"/>
    </source>
</evidence>
<proteinExistence type="inferred from homology"/>
<keyword evidence="14" id="KW-1185">Reference proteome</keyword>
<evidence type="ECO:0000313" key="14">
    <source>
        <dbReference type="Proteomes" id="UP001595712"/>
    </source>
</evidence>
<evidence type="ECO:0000256" key="7">
    <source>
        <dbReference type="ARBA" id="ARBA00023326"/>
    </source>
</evidence>
<feature type="domain" description="Endoglucanase B carbohydrate binding" evidence="12">
    <location>
        <begin position="466"/>
        <end position="568"/>
    </location>
</feature>
<dbReference type="InterPro" id="IPR017853">
    <property type="entry name" value="GH"/>
</dbReference>
<dbReference type="EMBL" id="JBHRWO010000004">
    <property type="protein sequence ID" value="MFC3491655.1"/>
    <property type="molecule type" value="Genomic_DNA"/>
</dbReference>
<dbReference type="InterPro" id="IPR014756">
    <property type="entry name" value="Ig_E-set"/>
</dbReference>
<dbReference type="PANTHER" id="PTHR31297">
    <property type="entry name" value="GLUCAN ENDO-1,6-BETA-GLUCOSIDASE B"/>
    <property type="match status" value="1"/>
</dbReference>